<dbReference type="PANTHER" id="PTHR44858">
    <property type="entry name" value="TETRATRICOPEPTIDE REPEAT PROTEIN 6"/>
    <property type="match status" value="1"/>
</dbReference>
<reference evidence="5 6" key="1">
    <citation type="submission" date="2019-02" db="EMBL/GenBank/DDBJ databases">
        <title>Deep-cultivation of Planctomycetes and their phenomic and genomic characterization uncovers novel biology.</title>
        <authorList>
            <person name="Wiegand S."/>
            <person name="Jogler M."/>
            <person name="Boedeker C."/>
            <person name="Pinto D."/>
            <person name="Vollmers J."/>
            <person name="Rivas-Marin E."/>
            <person name="Kohn T."/>
            <person name="Peeters S.H."/>
            <person name="Heuer A."/>
            <person name="Rast P."/>
            <person name="Oberbeckmann S."/>
            <person name="Bunk B."/>
            <person name="Jeske O."/>
            <person name="Meyerdierks A."/>
            <person name="Storesund J.E."/>
            <person name="Kallscheuer N."/>
            <person name="Luecker S."/>
            <person name="Lage O.M."/>
            <person name="Pohl T."/>
            <person name="Merkel B.J."/>
            <person name="Hornburger P."/>
            <person name="Mueller R.-W."/>
            <person name="Bruemmer F."/>
            <person name="Labrenz M."/>
            <person name="Spormann A.M."/>
            <person name="Op den Camp H."/>
            <person name="Overmann J."/>
            <person name="Amann R."/>
            <person name="Jetten M.S.M."/>
            <person name="Mascher T."/>
            <person name="Medema M.H."/>
            <person name="Devos D.P."/>
            <person name="Kaster A.-K."/>
            <person name="Ovreas L."/>
            <person name="Rohde M."/>
            <person name="Galperin M.Y."/>
            <person name="Jogler C."/>
        </authorList>
    </citation>
    <scope>NUCLEOTIDE SEQUENCE [LARGE SCALE GENOMIC DNA]</scope>
    <source>
        <strain evidence="5 6">ETA_A1</strain>
    </source>
</reference>
<evidence type="ECO:0000313" key="5">
    <source>
        <dbReference type="EMBL" id="QDU18580.1"/>
    </source>
</evidence>
<dbReference type="Gene3D" id="1.25.40.10">
    <property type="entry name" value="Tetratricopeptide repeat domain"/>
    <property type="match status" value="1"/>
</dbReference>
<evidence type="ECO:0000256" key="2">
    <source>
        <dbReference type="ARBA" id="ARBA00022803"/>
    </source>
</evidence>
<dbReference type="InterPro" id="IPR019734">
    <property type="entry name" value="TPR_rpt"/>
</dbReference>
<dbReference type="PROSITE" id="PS51257">
    <property type="entry name" value="PROKAR_LIPOPROTEIN"/>
    <property type="match status" value="1"/>
</dbReference>
<name>A0A517XM46_9BACT</name>
<dbReference type="SMART" id="SM00028">
    <property type="entry name" value="TPR"/>
    <property type="match status" value="2"/>
</dbReference>
<dbReference type="SUPFAM" id="SSF48452">
    <property type="entry name" value="TPR-like"/>
    <property type="match status" value="1"/>
</dbReference>
<organism evidence="5 6">
    <name type="scientific">Urbifossiella limnaea</name>
    <dbReference type="NCBI Taxonomy" id="2528023"/>
    <lineage>
        <taxon>Bacteria</taxon>
        <taxon>Pseudomonadati</taxon>
        <taxon>Planctomycetota</taxon>
        <taxon>Planctomycetia</taxon>
        <taxon>Gemmatales</taxon>
        <taxon>Gemmataceae</taxon>
        <taxon>Urbifossiella</taxon>
    </lineage>
</organism>
<proteinExistence type="predicted"/>
<keyword evidence="1" id="KW-0677">Repeat</keyword>
<dbReference type="Pfam" id="PF13181">
    <property type="entry name" value="TPR_8"/>
    <property type="match status" value="1"/>
</dbReference>
<evidence type="ECO:0000256" key="4">
    <source>
        <dbReference type="SAM" id="MobiDB-lite"/>
    </source>
</evidence>
<dbReference type="AlphaFoldDB" id="A0A517XM46"/>
<dbReference type="Proteomes" id="UP000319576">
    <property type="component" value="Chromosome"/>
</dbReference>
<keyword evidence="6" id="KW-1185">Reference proteome</keyword>
<dbReference type="InterPro" id="IPR050498">
    <property type="entry name" value="Ycf3"/>
</dbReference>
<feature type="region of interest" description="Disordered" evidence="4">
    <location>
        <begin position="26"/>
        <end position="83"/>
    </location>
</feature>
<sequence length="290" mass="31075">MDGRRLKLLIAGGLLLGGVGCSRNTTPPGFVNPTPPQQSKLFGGGQQPVAAAPPGAGPTGGGMPVEVAQPRKSGQKLGPDAETAFGDTHVQSAFLDPAPQNKDELLDLARHRYERALKQDPKHQGALLGMARMYVRTGERERTAAAFKRYVDLYPKDAAVQHEAAMACARFQDWTGACAWCDSALRLDPENRSIQKTRGFCLARAGRWDEAFAAMSRVMPEAQARYNIAAVLLHTNQPDASRQQLQLALRADPQHANTLGLLAELDHTHPTTPPAVNPGNAIQTVGGVAP</sequence>
<gene>
    <name evidence="5" type="ORF">ETAA1_04720</name>
</gene>
<dbReference type="Pfam" id="PF14559">
    <property type="entry name" value="TPR_19"/>
    <property type="match status" value="1"/>
</dbReference>
<accession>A0A517XM46</accession>
<evidence type="ECO:0000256" key="1">
    <source>
        <dbReference type="ARBA" id="ARBA00022737"/>
    </source>
</evidence>
<dbReference type="RefSeq" id="WP_145233969.1">
    <property type="nucleotide sequence ID" value="NZ_CP036273.1"/>
</dbReference>
<evidence type="ECO:0000313" key="6">
    <source>
        <dbReference type="Proteomes" id="UP000319576"/>
    </source>
</evidence>
<dbReference type="PANTHER" id="PTHR44858:SF1">
    <property type="entry name" value="UDP-N-ACETYLGLUCOSAMINE--PEPTIDE N-ACETYLGLUCOSAMINYLTRANSFERASE SPINDLY-RELATED"/>
    <property type="match status" value="1"/>
</dbReference>
<dbReference type="PROSITE" id="PS50005">
    <property type="entry name" value="TPR"/>
    <property type="match status" value="1"/>
</dbReference>
<dbReference type="KEGG" id="uli:ETAA1_04720"/>
<dbReference type="InterPro" id="IPR011990">
    <property type="entry name" value="TPR-like_helical_dom_sf"/>
</dbReference>
<keyword evidence="2 3" id="KW-0802">TPR repeat</keyword>
<feature type="repeat" description="TPR" evidence="3">
    <location>
        <begin position="124"/>
        <end position="157"/>
    </location>
</feature>
<protein>
    <submittedName>
        <fullName evidence="5">Tetratricopeptide repeat protein</fullName>
    </submittedName>
</protein>
<dbReference type="EMBL" id="CP036273">
    <property type="protein sequence ID" value="QDU18580.1"/>
    <property type="molecule type" value="Genomic_DNA"/>
</dbReference>
<dbReference type="OrthoDB" id="288828at2"/>
<evidence type="ECO:0000256" key="3">
    <source>
        <dbReference type="PROSITE-ProRule" id="PRU00339"/>
    </source>
</evidence>